<dbReference type="GO" id="GO:0008962">
    <property type="term" value="F:phosphatidylglycerophosphatase activity"/>
    <property type="evidence" value="ECO:0007669"/>
    <property type="project" value="InterPro"/>
</dbReference>
<evidence type="ECO:0000256" key="1">
    <source>
        <dbReference type="SAM" id="Phobius"/>
    </source>
</evidence>
<dbReference type="CDD" id="cd06971">
    <property type="entry name" value="PgpA"/>
    <property type="match status" value="1"/>
</dbReference>
<dbReference type="PIRSF" id="PIRSF006162">
    <property type="entry name" value="PgpA"/>
    <property type="match status" value="1"/>
</dbReference>
<keyword evidence="1" id="KW-1133">Transmembrane helix</keyword>
<accession>A0A931AVY8</accession>
<dbReference type="PANTHER" id="PTHR36305:SF1">
    <property type="entry name" value="PHOSPHATIDYLGLYCEROPHOSPHATASE A"/>
    <property type="match status" value="1"/>
</dbReference>
<keyword evidence="1" id="KW-0812">Transmembrane</keyword>
<dbReference type="GO" id="GO:0006629">
    <property type="term" value="P:lipid metabolic process"/>
    <property type="evidence" value="ECO:0007669"/>
    <property type="project" value="InterPro"/>
</dbReference>
<reference evidence="3" key="1">
    <citation type="submission" date="2020-11" db="EMBL/GenBank/DDBJ databases">
        <title>Halonatronomonas betainensis gen. nov., sp. nov. a novel haloalkaliphilic representative of the family Halanaerobiacae capable of betaine degradation.</title>
        <authorList>
            <person name="Boltyanskaya Y."/>
            <person name="Kevbrin V."/>
            <person name="Detkova E."/>
            <person name="Grouzdev D.S."/>
            <person name="Koziaeva V."/>
            <person name="Zhilina T."/>
        </authorList>
    </citation>
    <scope>NUCLEOTIDE SEQUENCE</scope>
    <source>
        <strain evidence="3">Z-7014</strain>
    </source>
</reference>
<feature type="transmembrane region" description="Helical" evidence="1">
    <location>
        <begin position="7"/>
        <end position="24"/>
    </location>
</feature>
<protein>
    <submittedName>
        <fullName evidence="3">Phosphatidylglycerophosphatase A</fullName>
    </submittedName>
</protein>
<dbReference type="InterPro" id="IPR026037">
    <property type="entry name" value="PgpA"/>
</dbReference>
<feature type="domain" description="YutG/PgpA" evidence="2">
    <location>
        <begin position="11"/>
        <end position="145"/>
    </location>
</feature>
<dbReference type="InterPro" id="IPR036681">
    <property type="entry name" value="PgpA-like_sf"/>
</dbReference>
<keyword evidence="4" id="KW-1185">Reference proteome</keyword>
<organism evidence="3 4">
    <name type="scientific">Halonatronomonas betaini</name>
    <dbReference type="NCBI Taxonomy" id="2778430"/>
    <lineage>
        <taxon>Bacteria</taxon>
        <taxon>Bacillati</taxon>
        <taxon>Bacillota</taxon>
        <taxon>Clostridia</taxon>
        <taxon>Halanaerobiales</taxon>
        <taxon>Halarsenatibacteraceae</taxon>
        <taxon>Halonatronomonas</taxon>
    </lineage>
</organism>
<dbReference type="SUPFAM" id="SSF101307">
    <property type="entry name" value="YutG-like"/>
    <property type="match status" value="1"/>
</dbReference>
<dbReference type="AlphaFoldDB" id="A0A931AVY8"/>
<evidence type="ECO:0000259" key="2">
    <source>
        <dbReference type="Pfam" id="PF04608"/>
    </source>
</evidence>
<dbReference type="RefSeq" id="WP_270454678.1">
    <property type="nucleotide sequence ID" value="NZ_JADPIE010000006.1"/>
</dbReference>
<keyword evidence="1" id="KW-0472">Membrane</keyword>
<dbReference type="Proteomes" id="UP000621436">
    <property type="component" value="Unassembled WGS sequence"/>
</dbReference>
<feature type="transmembrane region" description="Helical" evidence="1">
    <location>
        <begin position="30"/>
        <end position="58"/>
    </location>
</feature>
<dbReference type="Pfam" id="PF04608">
    <property type="entry name" value="PgpA"/>
    <property type="match status" value="1"/>
</dbReference>
<proteinExistence type="predicted"/>
<feature type="transmembrane region" description="Helical" evidence="1">
    <location>
        <begin position="127"/>
        <end position="145"/>
    </location>
</feature>
<gene>
    <name evidence="3" type="ORF">I0Q91_11335</name>
</gene>
<dbReference type="PANTHER" id="PTHR36305">
    <property type="entry name" value="PHOSPHATIDYLGLYCEROPHOSPHATASE A"/>
    <property type="match status" value="1"/>
</dbReference>
<sequence length="146" mass="16350">MGIMERINYFFATGFMVGRIKYMPGTFGSLVGLGLLALFPILRSWPAIIITVIVGTLICQQEENRTGIKDNQEIVIDEIAGVFITFAFMNPYNFVHYLTGFLLFRVFDIFKPGPIDYVQDFKGGTGVMLDDIVAGLISGIILFFVF</sequence>
<name>A0A931AVY8_9FIRM</name>
<evidence type="ECO:0000313" key="4">
    <source>
        <dbReference type="Proteomes" id="UP000621436"/>
    </source>
</evidence>
<comment type="caution">
    <text evidence="3">The sequence shown here is derived from an EMBL/GenBank/DDBJ whole genome shotgun (WGS) entry which is preliminary data.</text>
</comment>
<evidence type="ECO:0000313" key="3">
    <source>
        <dbReference type="EMBL" id="MBF8437679.1"/>
    </source>
</evidence>
<feature type="transmembrane region" description="Helical" evidence="1">
    <location>
        <begin position="79"/>
        <end position="107"/>
    </location>
</feature>
<dbReference type="InterPro" id="IPR007686">
    <property type="entry name" value="YutG/PgpA"/>
</dbReference>
<dbReference type="EMBL" id="JADPIE010000006">
    <property type="protein sequence ID" value="MBF8437679.1"/>
    <property type="molecule type" value="Genomic_DNA"/>
</dbReference>